<reference evidence="9" key="1">
    <citation type="journal article" date="2021" name="PeerJ">
        <title>Extensive microbial diversity within the chicken gut microbiome revealed by metagenomics and culture.</title>
        <authorList>
            <person name="Gilroy R."/>
            <person name="Ravi A."/>
            <person name="Getino M."/>
            <person name="Pursley I."/>
            <person name="Horton D.L."/>
            <person name="Alikhan N.F."/>
            <person name="Baker D."/>
            <person name="Gharbi K."/>
            <person name="Hall N."/>
            <person name="Watson M."/>
            <person name="Adriaenssens E.M."/>
            <person name="Foster-Nyarko E."/>
            <person name="Jarju S."/>
            <person name="Secka A."/>
            <person name="Antonio M."/>
            <person name="Oren A."/>
            <person name="Chaudhuri R.R."/>
            <person name="La Ragione R."/>
            <person name="Hildebrand F."/>
            <person name="Pallen M.J."/>
        </authorList>
    </citation>
    <scope>NUCLEOTIDE SEQUENCE</scope>
    <source>
        <strain evidence="9">CHK171-505</strain>
    </source>
</reference>
<evidence type="ECO:0000313" key="10">
    <source>
        <dbReference type="Proteomes" id="UP000886856"/>
    </source>
</evidence>
<organism evidence="9 10">
    <name type="scientific">Candidatus Jeotgalibaca merdavium</name>
    <dbReference type="NCBI Taxonomy" id="2838627"/>
    <lineage>
        <taxon>Bacteria</taxon>
        <taxon>Bacillati</taxon>
        <taxon>Bacillota</taxon>
        <taxon>Bacilli</taxon>
        <taxon>Lactobacillales</taxon>
        <taxon>Carnobacteriaceae</taxon>
        <taxon>Jeotgalibaca</taxon>
    </lineage>
</organism>
<dbReference type="SUPFAM" id="SSF53041">
    <property type="entry name" value="Resolvase-like"/>
    <property type="match status" value="1"/>
</dbReference>
<comment type="caution">
    <text evidence="9">The sequence shown here is derived from an EMBL/GenBank/DDBJ whole genome shotgun (WGS) entry which is preliminary data.</text>
</comment>
<sequence length="201" mass="23535">MALIFYARVSSKDQNLERQLYRAKQVNADKVFKDKKSGKNIKRSGLKEMINYIREGDTIEVVSLDRLSRNYNDIKKLVQLFKEKKVKLLVDDLPVTRTGNDLVDNFLLDMMISLMGFVAENERQKIRERQRQGIARAKQSGKYKGRTKKYSPTSTSREGRLVYQGIKNDYLNNNYQTKVQLAKKYGISRQQLYRILLTINQ</sequence>
<evidence type="ECO:0000259" key="8">
    <source>
        <dbReference type="PROSITE" id="PS51736"/>
    </source>
</evidence>
<dbReference type="PANTHER" id="PTHR30461:SF26">
    <property type="entry name" value="RESOLVASE HOMOLOG YNEB"/>
    <property type="match status" value="1"/>
</dbReference>
<dbReference type="Pfam" id="PF00239">
    <property type="entry name" value="Resolvase"/>
    <property type="match status" value="1"/>
</dbReference>
<dbReference type="GO" id="GO:0000150">
    <property type="term" value="F:DNA strand exchange activity"/>
    <property type="evidence" value="ECO:0007669"/>
    <property type="project" value="InterPro"/>
</dbReference>
<name>A0A9D2I467_9LACT</name>
<dbReference type="Gene3D" id="3.40.50.1390">
    <property type="entry name" value="Resolvase, N-terminal catalytic domain"/>
    <property type="match status" value="1"/>
</dbReference>
<dbReference type="GO" id="GO:0003677">
    <property type="term" value="F:DNA binding"/>
    <property type="evidence" value="ECO:0007669"/>
    <property type="project" value="UniProtKB-KW"/>
</dbReference>
<feature type="active site" description="O-(5'-phospho-DNA)-serine intermediate" evidence="5 6">
    <location>
        <position position="10"/>
    </location>
</feature>
<dbReference type="InterPro" id="IPR036162">
    <property type="entry name" value="Resolvase-like_N_sf"/>
</dbReference>
<evidence type="ECO:0000256" key="3">
    <source>
        <dbReference type="ARBA" id="ARBA00023125"/>
    </source>
</evidence>
<proteinExistence type="inferred from homology"/>
<dbReference type="InterPro" id="IPR006118">
    <property type="entry name" value="Recombinase_CS"/>
</dbReference>
<dbReference type="InterPro" id="IPR050639">
    <property type="entry name" value="SSR_resolvase"/>
</dbReference>
<gene>
    <name evidence="9" type="ORF">H9948_11555</name>
</gene>
<keyword evidence="2" id="KW-0229">DNA integration</keyword>
<evidence type="ECO:0000256" key="2">
    <source>
        <dbReference type="ARBA" id="ARBA00022908"/>
    </source>
</evidence>
<reference evidence="9" key="2">
    <citation type="submission" date="2021-04" db="EMBL/GenBank/DDBJ databases">
        <authorList>
            <person name="Gilroy R."/>
        </authorList>
    </citation>
    <scope>NUCLEOTIDE SEQUENCE</scope>
    <source>
        <strain evidence="9">CHK171-505</strain>
    </source>
</reference>
<dbReference type="PROSITE" id="PS00397">
    <property type="entry name" value="RECOMBINASES_1"/>
    <property type="match status" value="1"/>
</dbReference>
<keyword evidence="4" id="KW-0233">DNA recombination</keyword>
<feature type="region of interest" description="Disordered" evidence="7">
    <location>
        <begin position="130"/>
        <end position="157"/>
    </location>
</feature>
<dbReference type="Gene3D" id="1.10.10.60">
    <property type="entry name" value="Homeodomain-like"/>
    <property type="match status" value="1"/>
</dbReference>
<dbReference type="AlphaFoldDB" id="A0A9D2I467"/>
<evidence type="ECO:0000256" key="1">
    <source>
        <dbReference type="ARBA" id="ARBA00009913"/>
    </source>
</evidence>
<dbReference type="EMBL" id="DWYW01000269">
    <property type="protein sequence ID" value="HJA91414.1"/>
    <property type="molecule type" value="Genomic_DNA"/>
</dbReference>
<dbReference type="GO" id="GO:0015074">
    <property type="term" value="P:DNA integration"/>
    <property type="evidence" value="ECO:0007669"/>
    <property type="project" value="UniProtKB-KW"/>
</dbReference>
<evidence type="ECO:0000256" key="5">
    <source>
        <dbReference type="PIRSR" id="PIRSR606118-50"/>
    </source>
</evidence>
<evidence type="ECO:0000256" key="4">
    <source>
        <dbReference type="ARBA" id="ARBA00023172"/>
    </source>
</evidence>
<feature type="domain" description="Resolvase/invertase-type recombinase catalytic" evidence="8">
    <location>
        <begin position="2"/>
        <end position="141"/>
    </location>
</feature>
<dbReference type="InterPro" id="IPR006119">
    <property type="entry name" value="Resolv_N"/>
</dbReference>
<dbReference type="PANTHER" id="PTHR30461">
    <property type="entry name" value="DNA-INVERTASE FROM LAMBDOID PROPHAGE"/>
    <property type="match status" value="1"/>
</dbReference>
<evidence type="ECO:0000256" key="6">
    <source>
        <dbReference type="PROSITE-ProRule" id="PRU10137"/>
    </source>
</evidence>
<dbReference type="PROSITE" id="PS51736">
    <property type="entry name" value="RECOMBINASES_3"/>
    <property type="match status" value="1"/>
</dbReference>
<feature type="compositionally biased region" description="Basic residues" evidence="7">
    <location>
        <begin position="139"/>
        <end position="149"/>
    </location>
</feature>
<dbReference type="SMART" id="SM00857">
    <property type="entry name" value="Resolvase"/>
    <property type="match status" value="1"/>
</dbReference>
<dbReference type="CDD" id="cd03768">
    <property type="entry name" value="SR_ResInv"/>
    <property type="match status" value="1"/>
</dbReference>
<dbReference type="Proteomes" id="UP000886856">
    <property type="component" value="Unassembled WGS sequence"/>
</dbReference>
<comment type="similarity">
    <text evidence="1">Belongs to the site-specific recombinase resolvase family.</text>
</comment>
<protein>
    <submittedName>
        <fullName evidence="9">Recombinase family protein</fullName>
    </submittedName>
</protein>
<accession>A0A9D2I467</accession>
<evidence type="ECO:0000313" key="9">
    <source>
        <dbReference type="EMBL" id="HJA91414.1"/>
    </source>
</evidence>
<evidence type="ECO:0000256" key="7">
    <source>
        <dbReference type="SAM" id="MobiDB-lite"/>
    </source>
</evidence>
<keyword evidence="3" id="KW-0238">DNA-binding</keyword>